<name>A0A099ZLZ2_TINGU</name>
<reference evidence="1 2" key="1">
    <citation type="submission" date="2014-06" db="EMBL/GenBank/DDBJ databases">
        <title>Genome evolution of avian class.</title>
        <authorList>
            <person name="Zhang G."/>
            <person name="Li C."/>
        </authorList>
    </citation>
    <scope>NUCLEOTIDE SEQUENCE [LARGE SCALE GENOMIC DNA]</scope>
    <source>
        <strain evidence="1">BGI_N309</strain>
    </source>
</reference>
<sequence>PGRSHHMVLICCVFIPQESDSATALKVTPHGCDGKLGQGHKRGDAVTPACARKGLSMLLLTPPALVGRAPCECFANRIN</sequence>
<keyword evidence="2" id="KW-1185">Reference proteome</keyword>
<feature type="non-terminal residue" evidence="1">
    <location>
        <position position="79"/>
    </location>
</feature>
<accession>A0A099ZLZ2</accession>
<dbReference type="AlphaFoldDB" id="A0A099ZLZ2"/>
<organism evidence="1 2">
    <name type="scientific">Tinamus guttatus</name>
    <name type="common">White-throated tinamou</name>
    <dbReference type="NCBI Taxonomy" id="94827"/>
    <lineage>
        <taxon>Eukaryota</taxon>
        <taxon>Metazoa</taxon>
        <taxon>Chordata</taxon>
        <taxon>Craniata</taxon>
        <taxon>Vertebrata</taxon>
        <taxon>Euteleostomi</taxon>
        <taxon>Archelosauria</taxon>
        <taxon>Archosauria</taxon>
        <taxon>Dinosauria</taxon>
        <taxon>Saurischia</taxon>
        <taxon>Theropoda</taxon>
        <taxon>Coelurosauria</taxon>
        <taxon>Aves</taxon>
        <taxon>Palaeognathae</taxon>
        <taxon>Tinamiformes</taxon>
        <taxon>Tinamidae</taxon>
        <taxon>Tinamus</taxon>
    </lineage>
</organism>
<proteinExistence type="predicted"/>
<feature type="non-terminal residue" evidence="1">
    <location>
        <position position="1"/>
    </location>
</feature>
<dbReference type="Proteomes" id="UP000053641">
    <property type="component" value="Unassembled WGS sequence"/>
</dbReference>
<gene>
    <name evidence="1" type="ORF">N309_06126</name>
</gene>
<dbReference type="EMBL" id="KL894539">
    <property type="protein sequence ID" value="KGL81825.1"/>
    <property type="molecule type" value="Genomic_DNA"/>
</dbReference>
<evidence type="ECO:0000313" key="1">
    <source>
        <dbReference type="EMBL" id="KGL81825.1"/>
    </source>
</evidence>
<protein>
    <submittedName>
        <fullName evidence="1">Uncharacterized protein</fullName>
    </submittedName>
</protein>
<evidence type="ECO:0000313" key="2">
    <source>
        <dbReference type="Proteomes" id="UP000053641"/>
    </source>
</evidence>